<dbReference type="InterPro" id="IPR000014">
    <property type="entry name" value="PAS"/>
</dbReference>
<name>S3CYR2_GLAL2</name>
<dbReference type="GeneID" id="19471740"/>
<dbReference type="AlphaFoldDB" id="S3CYR2"/>
<dbReference type="SMART" id="SM00315">
    <property type="entry name" value="RGS"/>
    <property type="match status" value="1"/>
</dbReference>
<dbReference type="Pfam" id="PF00615">
    <property type="entry name" value="RGS"/>
    <property type="match status" value="1"/>
</dbReference>
<sequence>MMRSPGLDNSASIDQVIQRERGNSMGERGYQIGRAEISQDGSINRTQPLPSMTAASNYRSDYTNTSPPPVRKRDERHVLPRGYSNENSLSRRRSIRQDDDESSSGRSGRTATLNGSPGSAHGSSQFTGSKPANITDFFSPEVFRVVLHNPTTAHRLLRFCQSRACGENMEFLQKMEAYHRLIDEMTQLLGTVQTTYVSADAPRQLNLSHSEIKRVAGDIKEATKYTIPSLEMVFAGAQDQVEAIIANDIYPRFVKHQVTASATMALANHRERFQGLGDCFCLTDPRTADNPILYASDGFVHVTGYSRKDIIPRNCRFLQGPATDPGAPRRLRVAIDNCEETVELLLNYRKNGDPFWNLLYVAPLYNEKGEVAYFLGGQINCSTTIHTFTDVLKVLSINDDELDMLDSMGQSKAPSVKSQAVKTKSSFFKSWRKYHGSVDITPRIVVREEPGMEGELVEKLGRLTFKTQVEAFYTAYSKYVVLDYNSVMQTLLISHYSPGVIDMLCLNLPNGNVVPIYNKEIFKVLQDYASSSASSSRSKDFRNTVKEALRGGRAVSVETGLLTGFEEKKGGGGWFGGSGGDKEKIMRVEERYVTHWTPLKDEHGRVRHVVLTIAPKS</sequence>
<dbReference type="SUPFAM" id="SSF48097">
    <property type="entry name" value="Regulator of G-protein signaling, RGS"/>
    <property type="match status" value="1"/>
</dbReference>
<accession>S3CYR2</accession>
<evidence type="ECO:0000259" key="5">
    <source>
        <dbReference type="PROSITE" id="PS50132"/>
    </source>
</evidence>
<dbReference type="STRING" id="1116229.S3CYR2"/>
<feature type="domain" description="RGS" evidence="5">
    <location>
        <begin position="142"/>
        <end position="255"/>
    </location>
</feature>
<evidence type="ECO:0000256" key="4">
    <source>
        <dbReference type="SAM" id="MobiDB-lite"/>
    </source>
</evidence>
<evidence type="ECO:0000256" key="2">
    <source>
        <dbReference type="ARBA" id="ARBA00022643"/>
    </source>
</evidence>
<dbReference type="InterPro" id="IPR036305">
    <property type="entry name" value="RGS_sf"/>
</dbReference>
<evidence type="ECO:0000256" key="3">
    <source>
        <dbReference type="ARBA" id="ARBA00022991"/>
    </source>
</evidence>
<dbReference type="EMBL" id="KE145362">
    <property type="protein sequence ID" value="EPE31397.1"/>
    <property type="molecule type" value="Genomic_DNA"/>
</dbReference>
<dbReference type="SUPFAM" id="SSF55785">
    <property type="entry name" value="PYP-like sensor domain (PAS domain)"/>
    <property type="match status" value="1"/>
</dbReference>
<dbReference type="Pfam" id="PF13426">
    <property type="entry name" value="PAS_9"/>
    <property type="match status" value="1"/>
</dbReference>
<dbReference type="HOGENOM" id="CLU_016398_1_0_1"/>
<gene>
    <name evidence="6" type="ORF">GLAREA_12700</name>
</gene>
<dbReference type="OMA" id="ARYMILE"/>
<feature type="region of interest" description="Disordered" evidence="4">
    <location>
        <begin position="1"/>
        <end position="128"/>
    </location>
</feature>
<dbReference type="Gene3D" id="3.30.450.20">
    <property type="entry name" value="PAS domain"/>
    <property type="match status" value="1"/>
</dbReference>
<evidence type="ECO:0000313" key="7">
    <source>
        <dbReference type="Proteomes" id="UP000016922"/>
    </source>
</evidence>
<dbReference type="InterPro" id="IPR044926">
    <property type="entry name" value="RGS_subdomain_2"/>
</dbReference>
<organism evidence="6 7">
    <name type="scientific">Glarea lozoyensis (strain ATCC 20868 / MF5171)</name>
    <dbReference type="NCBI Taxonomy" id="1116229"/>
    <lineage>
        <taxon>Eukaryota</taxon>
        <taxon>Fungi</taxon>
        <taxon>Dikarya</taxon>
        <taxon>Ascomycota</taxon>
        <taxon>Pezizomycotina</taxon>
        <taxon>Leotiomycetes</taxon>
        <taxon>Helotiales</taxon>
        <taxon>Helotiaceae</taxon>
        <taxon>Glarea</taxon>
    </lineage>
</organism>
<feature type="compositionally biased region" description="Polar residues" evidence="4">
    <location>
        <begin position="110"/>
        <end position="128"/>
    </location>
</feature>
<proteinExistence type="predicted"/>
<feature type="compositionally biased region" description="Polar residues" evidence="4">
    <location>
        <begin position="39"/>
        <end position="65"/>
    </location>
</feature>
<keyword evidence="7" id="KW-1185">Reference proteome</keyword>
<dbReference type="PANTHER" id="PTHR47429:SF2">
    <property type="entry name" value="PROTEIN TWIN LOV 1"/>
    <property type="match status" value="1"/>
</dbReference>
<reference evidence="6 7" key="1">
    <citation type="journal article" date="2013" name="BMC Genomics">
        <title>Genomics-driven discovery of the pneumocandin biosynthetic gene cluster in the fungus Glarea lozoyensis.</title>
        <authorList>
            <person name="Chen L."/>
            <person name="Yue Q."/>
            <person name="Zhang X."/>
            <person name="Xiang M."/>
            <person name="Wang C."/>
            <person name="Li S."/>
            <person name="Che Y."/>
            <person name="Ortiz-Lopez F.J."/>
            <person name="Bills G.F."/>
            <person name="Liu X."/>
            <person name="An Z."/>
        </authorList>
    </citation>
    <scope>NUCLEOTIDE SEQUENCE [LARGE SCALE GENOMIC DNA]</scope>
    <source>
        <strain evidence="7">ATCC 20868 / MF5171</strain>
    </source>
</reference>
<dbReference type="GO" id="GO:0005634">
    <property type="term" value="C:nucleus"/>
    <property type="evidence" value="ECO:0007669"/>
    <property type="project" value="TreeGrafter"/>
</dbReference>
<keyword evidence="3" id="KW-0157">Chromophore</keyword>
<dbReference type="InterPro" id="IPR035965">
    <property type="entry name" value="PAS-like_dom_sf"/>
</dbReference>
<dbReference type="Proteomes" id="UP000016922">
    <property type="component" value="Unassembled WGS sequence"/>
</dbReference>
<dbReference type="KEGG" id="glz:GLAREA_12700"/>
<dbReference type="Gene3D" id="1.10.167.10">
    <property type="entry name" value="Regulator of G-protein Signalling 4, domain 2"/>
    <property type="match status" value="1"/>
</dbReference>
<dbReference type="PANTHER" id="PTHR47429">
    <property type="entry name" value="PROTEIN TWIN LOV 1"/>
    <property type="match status" value="1"/>
</dbReference>
<evidence type="ECO:0000313" key="6">
    <source>
        <dbReference type="EMBL" id="EPE31397.1"/>
    </source>
</evidence>
<dbReference type="eggNOG" id="KOG0498">
    <property type="taxonomic scope" value="Eukaryota"/>
</dbReference>
<dbReference type="InterPro" id="IPR016137">
    <property type="entry name" value="RGS"/>
</dbReference>
<dbReference type="CDD" id="cd00130">
    <property type="entry name" value="PAS"/>
    <property type="match status" value="1"/>
</dbReference>
<keyword evidence="1" id="KW-0285">Flavoprotein</keyword>
<evidence type="ECO:0000256" key="1">
    <source>
        <dbReference type="ARBA" id="ARBA00022630"/>
    </source>
</evidence>
<dbReference type="OrthoDB" id="447251at2759"/>
<dbReference type="PROSITE" id="PS50132">
    <property type="entry name" value="RGS"/>
    <property type="match status" value="1"/>
</dbReference>
<dbReference type="RefSeq" id="XP_008081672.1">
    <property type="nucleotide sequence ID" value="XM_008083481.1"/>
</dbReference>
<protein>
    <submittedName>
        <fullName evidence="6">PYP-like sensor (PAS)</fullName>
    </submittedName>
</protein>
<keyword evidence="2" id="KW-0288">FMN</keyword>